<dbReference type="AlphaFoldDB" id="A0A4S2KW39"/>
<keyword evidence="2" id="KW-1185">Reference proteome</keyword>
<protein>
    <submittedName>
        <fullName evidence="1">Uncharacterized protein</fullName>
    </submittedName>
</protein>
<comment type="caution">
    <text evidence="1">The sequence shown here is derived from an EMBL/GenBank/DDBJ whole genome shotgun (WGS) entry which is preliminary data.</text>
</comment>
<evidence type="ECO:0000313" key="2">
    <source>
        <dbReference type="Proteomes" id="UP000310200"/>
    </source>
</evidence>
<name>A0A4S2KW39_9HYME</name>
<organism evidence="1 2">
    <name type="scientific">Temnothorax longispinosus</name>
    <dbReference type="NCBI Taxonomy" id="300112"/>
    <lineage>
        <taxon>Eukaryota</taxon>
        <taxon>Metazoa</taxon>
        <taxon>Ecdysozoa</taxon>
        <taxon>Arthropoda</taxon>
        <taxon>Hexapoda</taxon>
        <taxon>Insecta</taxon>
        <taxon>Pterygota</taxon>
        <taxon>Neoptera</taxon>
        <taxon>Endopterygota</taxon>
        <taxon>Hymenoptera</taxon>
        <taxon>Apocrita</taxon>
        <taxon>Aculeata</taxon>
        <taxon>Formicoidea</taxon>
        <taxon>Formicidae</taxon>
        <taxon>Myrmicinae</taxon>
        <taxon>Temnothorax</taxon>
    </lineage>
</organism>
<dbReference type="EMBL" id="QBLH01000743">
    <property type="protein sequence ID" value="TGZ54323.1"/>
    <property type="molecule type" value="Genomic_DNA"/>
</dbReference>
<proteinExistence type="predicted"/>
<dbReference type="Proteomes" id="UP000310200">
    <property type="component" value="Unassembled WGS sequence"/>
</dbReference>
<reference evidence="1 2" key="1">
    <citation type="journal article" date="2019" name="Philos. Trans. R. Soc. Lond., B, Biol. Sci.">
        <title>Ant behaviour and brain gene expression of defending hosts depend on the ecological success of the intruding social parasite.</title>
        <authorList>
            <person name="Kaur R."/>
            <person name="Stoldt M."/>
            <person name="Jongepier E."/>
            <person name="Feldmeyer B."/>
            <person name="Menzel F."/>
            <person name="Bornberg-Bauer E."/>
            <person name="Foitzik S."/>
        </authorList>
    </citation>
    <scope>NUCLEOTIDE SEQUENCE [LARGE SCALE GENOMIC DNA]</scope>
    <source>
        <tissue evidence="1">Whole body</tissue>
    </source>
</reference>
<gene>
    <name evidence="1" type="ORF">DBV15_08193</name>
</gene>
<evidence type="ECO:0000313" key="1">
    <source>
        <dbReference type="EMBL" id="TGZ54323.1"/>
    </source>
</evidence>
<accession>A0A4S2KW39</accession>
<sequence length="143" mass="16187">MGHVTQFHEEWNCARASNVAAKRILRERCRSQAVEAKESFLVRNIALGKRRKRETRRESAKFSDVATTTASFVNAEDLKPLLLKDESASSRIAHTGLDMGLIYSDQDRVLFENAGIKRDPKNMRKATSVIINPRVTSRNLCIV</sequence>